<evidence type="ECO:0008006" key="5">
    <source>
        <dbReference type="Google" id="ProtNLM"/>
    </source>
</evidence>
<dbReference type="AlphaFoldDB" id="A0A7W5VD21"/>
<evidence type="ECO:0000313" key="3">
    <source>
        <dbReference type="EMBL" id="MBB3729235.1"/>
    </source>
</evidence>
<keyword evidence="4" id="KW-1185">Reference proteome</keyword>
<proteinExistence type="predicted"/>
<organism evidence="3 4">
    <name type="scientific">Nonomuraea dietziae</name>
    <dbReference type="NCBI Taxonomy" id="65515"/>
    <lineage>
        <taxon>Bacteria</taxon>
        <taxon>Bacillati</taxon>
        <taxon>Actinomycetota</taxon>
        <taxon>Actinomycetes</taxon>
        <taxon>Streptosporangiales</taxon>
        <taxon>Streptosporangiaceae</taxon>
        <taxon>Nonomuraea</taxon>
    </lineage>
</organism>
<comment type="caution">
    <text evidence="3">The sequence shown here is derived from an EMBL/GenBank/DDBJ whole genome shotgun (WGS) entry which is preliminary data.</text>
</comment>
<gene>
    <name evidence="3" type="ORF">FHR33_005095</name>
</gene>
<feature type="chain" id="PRO_5038460770" description="DUF11 domain-containing protein" evidence="2">
    <location>
        <begin position="29"/>
        <end position="224"/>
    </location>
</feature>
<feature type="signal peptide" evidence="2">
    <location>
        <begin position="1"/>
        <end position="28"/>
    </location>
</feature>
<dbReference type="RefSeq" id="WP_183652249.1">
    <property type="nucleotide sequence ID" value="NZ_BAAAXX010000051.1"/>
</dbReference>
<dbReference type="EMBL" id="JACIBV010000001">
    <property type="protein sequence ID" value="MBB3729235.1"/>
    <property type="molecule type" value="Genomic_DNA"/>
</dbReference>
<protein>
    <recommendedName>
        <fullName evidence="5">DUF11 domain-containing protein</fullName>
    </recommendedName>
</protein>
<sequence>MRRQFGMFLGLGLITPLVPLAAAAPAVAAVAPATTSPVVAAATKDPFSKFKVSVKYTKATKRGGKITYYIKAKNLGPYDADYFGVGGFLPKGVVPTLKWGGPKGTKCVWQGQIFLCMPRYQVPVGGTTWLNFQLTLKKNTKGLAKAKVGVVAYDLPTGAENLDQEELGRLGLKGHLFMKNTATKIVWPQKRRTGSTYTPPPPPPQPKWNPPSNTYVERNEKKDT</sequence>
<evidence type="ECO:0000256" key="2">
    <source>
        <dbReference type="SAM" id="SignalP"/>
    </source>
</evidence>
<evidence type="ECO:0000313" key="4">
    <source>
        <dbReference type="Proteomes" id="UP000579945"/>
    </source>
</evidence>
<name>A0A7W5VD21_9ACTN</name>
<dbReference type="Proteomes" id="UP000579945">
    <property type="component" value="Unassembled WGS sequence"/>
</dbReference>
<reference evidence="3 4" key="1">
    <citation type="submission" date="2020-08" db="EMBL/GenBank/DDBJ databases">
        <title>Sequencing the genomes of 1000 actinobacteria strains.</title>
        <authorList>
            <person name="Klenk H.-P."/>
        </authorList>
    </citation>
    <scope>NUCLEOTIDE SEQUENCE [LARGE SCALE GENOMIC DNA]</scope>
    <source>
        <strain evidence="3 4">DSM 44320</strain>
    </source>
</reference>
<evidence type="ECO:0000256" key="1">
    <source>
        <dbReference type="SAM" id="MobiDB-lite"/>
    </source>
</evidence>
<keyword evidence="2" id="KW-0732">Signal</keyword>
<dbReference type="GeneID" id="95391428"/>
<feature type="region of interest" description="Disordered" evidence="1">
    <location>
        <begin position="188"/>
        <end position="224"/>
    </location>
</feature>
<feature type="compositionally biased region" description="Pro residues" evidence="1">
    <location>
        <begin position="198"/>
        <end position="209"/>
    </location>
</feature>
<accession>A0A7W5VD21</accession>